<dbReference type="PANTHER" id="PTHR11802:SF479">
    <property type="entry name" value="CARBOXYPEPTIDASE"/>
    <property type="match status" value="1"/>
</dbReference>
<dbReference type="InterPro" id="IPR033124">
    <property type="entry name" value="Ser_caboxypep_his_AS"/>
</dbReference>
<comment type="similarity">
    <text evidence="1 7">Belongs to the peptidase S10 family.</text>
</comment>
<dbReference type="GO" id="GO:0004185">
    <property type="term" value="F:serine-type carboxypeptidase activity"/>
    <property type="evidence" value="ECO:0007669"/>
    <property type="project" value="UniProtKB-UniRule"/>
</dbReference>
<evidence type="ECO:0000256" key="1">
    <source>
        <dbReference type="ARBA" id="ARBA00009431"/>
    </source>
</evidence>
<dbReference type="PANTHER" id="PTHR11802">
    <property type="entry name" value="SERINE PROTEASE FAMILY S10 SERINE CARBOXYPEPTIDASE"/>
    <property type="match status" value="1"/>
</dbReference>
<evidence type="ECO:0000313" key="8">
    <source>
        <dbReference type="EMBL" id="KAJ4392119.1"/>
    </source>
</evidence>
<sequence length="534" mass="58847">MQLSHFLLALYATAASAKRRDLRHVAPVGERLQARKAAQPEPQIQNEYLPSIKRTTTADYQFLTNKTTPYLVDGTAIPDVPYDVGESYAGSLPLGNSTEDELFFWFFPSTNEAADQEILIWLNGGPGCSSLEGLLQENGPFLWQDGTYAPIENPYGWNRLTNVIYVDQPVGTGFSQGTPTAQNEVDVANQFMEFWKNFVDTFDLTGYKVYVVGESYAGMYVPYIASGMLDTNDTDYYNVSGIMVYDPCIAYDYLQGAISVVPFVQNHVDLFPLDNLDDLATLDDTCGFSAFREEYLAFPPPGLMPDVSDLPGRKKVECIDLYESVYQDITVKNPCFDIYQVAITCPVLWDVLGFPGSFEYTPVGADIYFNRSDVQEAIHAPSIEWSECSNINVFPDGDSSLPSALTVLPGVIERTQNVIVSHGLLDMVLIANGTILQIQNTTWGGLQGFQTAPSDNLVVPTHTDYSDSTLAASGIMGTTHTERGLTYATVELSGHMIPQYQPSVAFRQVEVLLGRIDSLSSSEPFTVQVGKGAF</sequence>
<dbReference type="OrthoDB" id="443318at2759"/>
<keyword evidence="5 7" id="KW-0378">Hydrolase</keyword>
<dbReference type="InterPro" id="IPR018202">
    <property type="entry name" value="Ser_caboxypep_ser_AS"/>
</dbReference>
<dbReference type="InterPro" id="IPR029058">
    <property type="entry name" value="AB_hydrolase_fold"/>
</dbReference>
<dbReference type="SUPFAM" id="SSF53474">
    <property type="entry name" value="alpha/beta-Hydrolases"/>
    <property type="match status" value="1"/>
</dbReference>
<accession>A0A9W9CYC1</accession>
<gene>
    <name evidence="8" type="ORF">N0V93_005741</name>
</gene>
<keyword evidence="9" id="KW-1185">Reference proteome</keyword>
<evidence type="ECO:0000256" key="4">
    <source>
        <dbReference type="ARBA" id="ARBA00022729"/>
    </source>
</evidence>
<evidence type="ECO:0000256" key="2">
    <source>
        <dbReference type="ARBA" id="ARBA00022645"/>
    </source>
</evidence>
<organism evidence="8 9">
    <name type="scientific">Gnomoniopsis smithogilvyi</name>
    <dbReference type="NCBI Taxonomy" id="1191159"/>
    <lineage>
        <taxon>Eukaryota</taxon>
        <taxon>Fungi</taxon>
        <taxon>Dikarya</taxon>
        <taxon>Ascomycota</taxon>
        <taxon>Pezizomycotina</taxon>
        <taxon>Sordariomycetes</taxon>
        <taxon>Sordariomycetidae</taxon>
        <taxon>Diaporthales</taxon>
        <taxon>Gnomoniaceae</taxon>
        <taxon>Gnomoniopsis</taxon>
    </lineage>
</organism>
<dbReference type="AlphaFoldDB" id="A0A9W9CYC1"/>
<keyword evidence="6" id="KW-0325">Glycoprotein</keyword>
<dbReference type="EMBL" id="JAPEVB010000003">
    <property type="protein sequence ID" value="KAJ4392119.1"/>
    <property type="molecule type" value="Genomic_DNA"/>
</dbReference>
<dbReference type="PRINTS" id="PR00724">
    <property type="entry name" value="CRBOXYPTASEC"/>
</dbReference>
<name>A0A9W9CYC1_9PEZI</name>
<dbReference type="PROSITE" id="PS00131">
    <property type="entry name" value="CARBOXYPEPT_SER_SER"/>
    <property type="match status" value="1"/>
</dbReference>
<evidence type="ECO:0000256" key="6">
    <source>
        <dbReference type="ARBA" id="ARBA00023180"/>
    </source>
</evidence>
<dbReference type="EC" id="3.4.16.-" evidence="7"/>
<keyword evidence="4 7" id="KW-0732">Signal</keyword>
<keyword evidence="2 7" id="KW-0121">Carboxypeptidase</keyword>
<feature type="signal peptide" evidence="7">
    <location>
        <begin position="1"/>
        <end position="17"/>
    </location>
</feature>
<evidence type="ECO:0000256" key="5">
    <source>
        <dbReference type="ARBA" id="ARBA00022801"/>
    </source>
</evidence>
<keyword evidence="3 7" id="KW-0645">Protease</keyword>
<dbReference type="InterPro" id="IPR001563">
    <property type="entry name" value="Peptidase_S10"/>
</dbReference>
<dbReference type="Pfam" id="PF00450">
    <property type="entry name" value="Peptidase_S10"/>
    <property type="match status" value="1"/>
</dbReference>
<dbReference type="FunFam" id="3.40.50.1820:FF:000118">
    <property type="entry name" value="Carboxypeptidase"/>
    <property type="match status" value="1"/>
</dbReference>
<feature type="chain" id="PRO_5041015575" description="Carboxypeptidase" evidence="7">
    <location>
        <begin position="18"/>
        <end position="534"/>
    </location>
</feature>
<evidence type="ECO:0000313" key="9">
    <source>
        <dbReference type="Proteomes" id="UP001140453"/>
    </source>
</evidence>
<evidence type="ECO:0000256" key="7">
    <source>
        <dbReference type="RuleBase" id="RU361156"/>
    </source>
</evidence>
<comment type="caution">
    <text evidence="8">The sequence shown here is derived from an EMBL/GenBank/DDBJ whole genome shotgun (WGS) entry which is preliminary data.</text>
</comment>
<reference evidence="8" key="1">
    <citation type="submission" date="2022-10" db="EMBL/GenBank/DDBJ databases">
        <title>Tapping the CABI collections for fungal endophytes: first genome assemblies for Collariella, Neodidymelliopsis, Ascochyta clinopodiicola, Didymella pomorum, Didymosphaeria variabile, Neocosmospora piperis and Neocucurbitaria cava.</title>
        <authorList>
            <person name="Hill R."/>
        </authorList>
    </citation>
    <scope>NUCLEOTIDE SEQUENCE</scope>
    <source>
        <strain evidence="8">IMI 355082</strain>
    </source>
</reference>
<dbReference type="PROSITE" id="PS00560">
    <property type="entry name" value="CARBOXYPEPT_SER_HIS"/>
    <property type="match status" value="1"/>
</dbReference>
<proteinExistence type="inferred from homology"/>
<dbReference type="Gene3D" id="3.40.50.1820">
    <property type="entry name" value="alpha/beta hydrolase"/>
    <property type="match status" value="1"/>
</dbReference>
<evidence type="ECO:0000256" key="3">
    <source>
        <dbReference type="ARBA" id="ARBA00022670"/>
    </source>
</evidence>
<protein>
    <recommendedName>
        <fullName evidence="7">Carboxypeptidase</fullName>
        <ecNumber evidence="7">3.4.16.-</ecNumber>
    </recommendedName>
</protein>
<dbReference type="Proteomes" id="UP001140453">
    <property type="component" value="Unassembled WGS sequence"/>
</dbReference>
<dbReference type="GO" id="GO:0006508">
    <property type="term" value="P:proteolysis"/>
    <property type="evidence" value="ECO:0007669"/>
    <property type="project" value="UniProtKB-KW"/>
</dbReference>